<dbReference type="Pfam" id="PF06187">
    <property type="entry name" value="DUF993"/>
    <property type="match status" value="1"/>
</dbReference>
<accession>A0ABU0FK69</accession>
<name>A0ABU0FK69_9HYPH</name>
<dbReference type="InterPro" id="IPR009334">
    <property type="entry name" value="DUF993"/>
</dbReference>
<gene>
    <name evidence="1" type="ORF">J3R73_004534</name>
</gene>
<dbReference type="Gene3D" id="3.20.20.70">
    <property type="entry name" value="Aldolase class I"/>
    <property type="match status" value="1"/>
</dbReference>
<evidence type="ECO:0008006" key="3">
    <source>
        <dbReference type="Google" id="ProtNLM"/>
    </source>
</evidence>
<sequence length="387" mass="41903">MSALLLPTPEGGLESYVPGPASPYAMTHSGSFPRTVYAAAHVVADPLRLDDPWRKPAVDWDATLRFRHHLWRLGFKIAEAMDTSQRGLGLDWPAAAELIERALAEARTVPGADLACGAGTDQLDPTRPASLDDVAAAYEEQIAHVEKHGGRVILMASRALCRAARGSEDYLSVYGRLIGQTRDKVILHWLGEAFDPALEGYWGSSAFEPAMDTVLQLIRSHADKVDGIKISLLDARKEIAMRRLLPAGVAMYTGDDFNYAELMQGDEQGFSHGLLGIFDPIAPAAAAALDLLGAGDTGGFRAILDPTVALSRRLFEAPTQFYKSGVVFLAWLNGFQDHFRMVGGAESARGIVHYADLFRLADQAGLLADPDQAAHRMQLLCRINGVG</sequence>
<protein>
    <recommendedName>
        <fullName evidence="3">Dihydrodipicolinate synthase family protein</fullName>
    </recommendedName>
</protein>
<comment type="caution">
    <text evidence="1">The sequence shown here is derived from an EMBL/GenBank/DDBJ whole genome shotgun (WGS) entry which is preliminary data.</text>
</comment>
<evidence type="ECO:0000313" key="2">
    <source>
        <dbReference type="Proteomes" id="UP001237448"/>
    </source>
</evidence>
<keyword evidence="2" id="KW-1185">Reference proteome</keyword>
<dbReference type="Proteomes" id="UP001237448">
    <property type="component" value="Unassembled WGS sequence"/>
</dbReference>
<dbReference type="SUPFAM" id="SSF51569">
    <property type="entry name" value="Aldolase"/>
    <property type="match status" value="1"/>
</dbReference>
<organism evidence="1 2">
    <name type="scientific">Labrys monachus</name>
    <dbReference type="NCBI Taxonomy" id="217067"/>
    <lineage>
        <taxon>Bacteria</taxon>
        <taxon>Pseudomonadati</taxon>
        <taxon>Pseudomonadota</taxon>
        <taxon>Alphaproteobacteria</taxon>
        <taxon>Hyphomicrobiales</taxon>
        <taxon>Xanthobacteraceae</taxon>
        <taxon>Labrys</taxon>
    </lineage>
</organism>
<dbReference type="EMBL" id="JAUSVK010000001">
    <property type="protein sequence ID" value="MDQ0394742.1"/>
    <property type="molecule type" value="Genomic_DNA"/>
</dbReference>
<dbReference type="RefSeq" id="WP_307432369.1">
    <property type="nucleotide sequence ID" value="NZ_JAUSVK010000001.1"/>
</dbReference>
<reference evidence="1 2" key="1">
    <citation type="submission" date="2023-07" db="EMBL/GenBank/DDBJ databases">
        <title>Genomic Encyclopedia of Type Strains, Phase IV (KMG-IV): sequencing the most valuable type-strain genomes for metagenomic binning, comparative biology and taxonomic classification.</title>
        <authorList>
            <person name="Goeker M."/>
        </authorList>
    </citation>
    <scope>NUCLEOTIDE SEQUENCE [LARGE SCALE GENOMIC DNA]</scope>
    <source>
        <strain evidence="1 2">DSM 5896</strain>
    </source>
</reference>
<dbReference type="InterPro" id="IPR013785">
    <property type="entry name" value="Aldolase_TIM"/>
</dbReference>
<proteinExistence type="predicted"/>
<evidence type="ECO:0000313" key="1">
    <source>
        <dbReference type="EMBL" id="MDQ0394742.1"/>
    </source>
</evidence>